<feature type="region of interest" description="Disordered" evidence="2">
    <location>
        <begin position="1"/>
        <end position="27"/>
    </location>
</feature>
<dbReference type="InterPro" id="IPR044736">
    <property type="entry name" value="Gid1/RanBPM/SPLA_SPRY"/>
</dbReference>
<evidence type="ECO:0000313" key="5">
    <source>
        <dbReference type="WBParaSite" id="GPLIN_000785600"/>
    </source>
</evidence>
<dbReference type="SMART" id="SM00449">
    <property type="entry name" value="SPRY"/>
    <property type="match status" value="2"/>
</dbReference>
<evidence type="ECO:0000313" key="4">
    <source>
        <dbReference type="Proteomes" id="UP000050741"/>
    </source>
</evidence>
<reference evidence="4" key="1">
    <citation type="submission" date="2013-12" db="EMBL/GenBank/DDBJ databases">
        <authorList>
            <person name="Aslett M."/>
        </authorList>
    </citation>
    <scope>NUCLEOTIDE SEQUENCE [LARGE SCALE GENOMIC DNA]</scope>
    <source>
        <strain evidence="4">Lindley</strain>
    </source>
</reference>
<keyword evidence="1" id="KW-0175">Coiled coil</keyword>
<accession>A0A183C4R2</accession>
<organism evidence="4 5">
    <name type="scientific">Globodera pallida</name>
    <name type="common">Potato cyst nematode worm</name>
    <name type="synonym">Heterodera pallida</name>
    <dbReference type="NCBI Taxonomy" id="36090"/>
    <lineage>
        <taxon>Eukaryota</taxon>
        <taxon>Metazoa</taxon>
        <taxon>Ecdysozoa</taxon>
        <taxon>Nematoda</taxon>
        <taxon>Chromadorea</taxon>
        <taxon>Rhabditida</taxon>
        <taxon>Tylenchina</taxon>
        <taxon>Tylenchomorpha</taxon>
        <taxon>Tylenchoidea</taxon>
        <taxon>Heteroderidae</taxon>
        <taxon>Heteroderinae</taxon>
        <taxon>Globodera</taxon>
    </lineage>
</organism>
<dbReference type="InterPro" id="IPR013320">
    <property type="entry name" value="ConA-like_dom_sf"/>
</dbReference>
<keyword evidence="4" id="KW-1185">Reference proteome</keyword>
<name>A0A183C4R2_GLOPA</name>
<dbReference type="PROSITE" id="PS50188">
    <property type="entry name" value="B302_SPRY"/>
    <property type="match status" value="1"/>
</dbReference>
<protein>
    <submittedName>
        <fullName evidence="5">B30.2/SPRY domain-containing protein</fullName>
    </submittedName>
</protein>
<dbReference type="Proteomes" id="UP000050741">
    <property type="component" value="Unassembled WGS sequence"/>
</dbReference>
<dbReference type="WBParaSite" id="GPLIN_000785600">
    <property type="protein sequence ID" value="GPLIN_000785600"/>
    <property type="gene ID" value="GPLIN_000785600"/>
</dbReference>
<dbReference type="InterPro" id="IPR043136">
    <property type="entry name" value="B30.2/SPRY_sf"/>
</dbReference>
<dbReference type="AlphaFoldDB" id="A0A183C4R2"/>
<dbReference type="CDD" id="cd12885">
    <property type="entry name" value="SPRY_RanBP_like"/>
    <property type="match status" value="2"/>
</dbReference>
<reference evidence="4" key="2">
    <citation type="submission" date="2014-05" db="EMBL/GenBank/DDBJ databases">
        <title>The genome and life-stage specific transcriptomes of Globodera pallida elucidate key aspects of plant parasitism by a cyst nematode.</title>
        <authorList>
            <person name="Cotton J.A."/>
            <person name="Lilley C.J."/>
            <person name="Jones L.M."/>
            <person name="Kikuchi T."/>
            <person name="Reid A.J."/>
            <person name="Thorpe P."/>
            <person name="Tsai I.J."/>
            <person name="Beasley H."/>
            <person name="Blok V."/>
            <person name="Cock P.J.A."/>
            <person name="Van den Akker S.E."/>
            <person name="Holroyd N."/>
            <person name="Hunt M."/>
            <person name="Mantelin S."/>
            <person name="Naghra H."/>
            <person name="Pain A."/>
            <person name="Palomares-Rius J.E."/>
            <person name="Zarowiecki M."/>
            <person name="Berriman M."/>
            <person name="Jones J.T."/>
            <person name="Urwin P.E."/>
        </authorList>
    </citation>
    <scope>NUCLEOTIDE SEQUENCE [LARGE SCALE GENOMIC DNA]</scope>
    <source>
        <strain evidence="4">Lindley</strain>
    </source>
</reference>
<dbReference type="Pfam" id="PF00622">
    <property type="entry name" value="SPRY"/>
    <property type="match status" value="2"/>
</dbReference>
<sequence>MSSSTESTPAADITANPEWWPPSFDNLDPSEEKRLLLARIAELDRQQTTNSPTSSASCDLVATKAKRRRIEGDEAVQEGDEAVQGGMESHMALLTKMEEYQKQLQQTIDESAEMKQLNKKLQSDQKTLLERLTTNDQQCNERVEEKLNNFLGQFVEEQKKKFEEQQKETDRMLKKQMDELGNSSKKELEKGINAKMEQYQKEQKLNIIDLQKKVGVLDDKINGKGLIPQQNRWDATACHEDLTLSKPEQLIAQYTGKNYGQRSVRAERPIPKGQFGIFYYEVKILKAGDSVHIGLGTKLMPLDEIPGAHEGIYGYGSWGAFWGHVVEGCSYWNGWPCIKRKPKFGDGDVIGCGVNLATRQIIYTKNGQRLGLIPQQNRWDATACHEDLTLSKPEQLIAQYTGKNYGQRSVRAERPIPKGQFGIFYYEVKILKAGDSVHIGLGTKLMPLDEISGAREGIYGYGSWGAFWGHAIEGCSYWNGFPCIKKKPKFGAGDVIGCGVNLATRQIIYTKNGQRLETNRLFVDFAADLFPCVTLSAAGDKIEANFGPNFKFTIADGI</sequence>
<dbReference type="Gene3D" id="2.60.120.920">
    <property type="match status" value="2"/>
</dbReference>
<evidence type="ECO:0000259" key="3">
    <source>
        <dbReference type="PROSITE" id="PS50188"/>
    </source>
</evidence>
<evidence type="ECO:0000256" key="2">
    <source>
        <dbReference type="SAM" id="MobiDB-lite"/>
    </source>
</evidence>
<reference evidence="5" key="3">
    <citation type="submission" date="2016-06" db="UniProtKB">
        <authorList>
            <consortium name="WormBaseParasite"/>
        </authorList>
    </citation>
    <scope>IDENTIFICATION</scope>
</reference>
<dbReference type="InterPro" id="IPR003877">
    <property type="entry name" value="SPRY_dom"/>
</dbReference>
<proteinExistence type="predicted"/>
<feature type="domain" description="B30.2/SPRY" evidence="3">
    <location>
        <begin position="357"/>
        <end position="551"/>
    </location>
</feature>
<dbReference type="SUPFAM" id="SSF49899">
    <property type="entry name" value="Concanavalin A-like lectins/glucanases"/>
    <property type="match status" value="2"/>
</dbReference>
<dbReference type="InterPro" id="IPR050618">
    <property type="entry name" value="Ubq-SigPath_Reg"/>
</dbReference>
<evidence type="ECO:0000256" key="1">
    <source>
        <dbReference type="SAM" id="Coils"/>
    </source>
</evidence>
<dbReference type="InterPro" id="IPR001870">
    <property type="entry name" value="B30.2/SPRY"/>
</dbReference>
<dbReference type="PANTHER" id="PTHR12864">
    <property type="entry name" value="RAN BINDING PROTEIN 9-RELATED"/>
    <property type="match status" value="1"/>
</dbReference>
<feature type="coiled-coil region" evidence="1">
    <location>
        <begin position="90"/>
        <end position="205"/>
    </location>
</feature>